<dbReference type="EMBL" id="UOEX01000239">
    <property type="protein sequence ID" value="VAW38222.1"/>
    <property type="molecule type" value="Genomic_DNA"/>
</dbReference>
<comment type="catalytic activity">
    <reaction evidence="13">
        <text>pyruvate + ATP + H2O = phosphoenolpyruvate + AMP + phosphate + 2 H(+)</text>
        <dbReference type="Rhea" id="RHEA:11364"/>
        <dbReference type="ChEBI" id="CHEBI:15361"/>
        <dbReference type="ChEBI" id="CHEBI:15377"/>
        <dbReference type="ChEBI" id="CHEBI:15378"/>
        <dbReference type="ChEBI" id="CHEBI:30616"/>
        <dbReference type="ChEBI" id="CHEBI:43474"/>
        <dbReference type="ChEBI" id="CHEBI:58702"/>
        <dbReference type="ChEBI" id="CHEBI:456215"/>
        <dbReference type="EC" id="2.7.9.2"/>
    </reaction>
</comment>
<dbReference type="GO" id="GO:0008986">
    <property type="term" value="F:pyruvate, water dikinase activity"/>
    <property type="evidence" value="ECO:0007669"/>
    <property type="project" value="UniProtKB-EC"/>
</dbReference>
<feature type="domain" description="PEP-utilising enzyme mobile" evidence="14">
    <location>
        <begin position="458"/>
        <end position="528"/>
    </location>
</feature>
<keyword evidence="9" id="KW-0418">Kinase</keyword>
<dbReference type="PANTHER" id="PTHR43030">
    <property type="entry name" value="PHOSPHOENOLPYRUVATE SYNTHASE"/>
    <property type="match status" value="1"/>
</dbReference>
<feature type="non-terminal residue" evidence="16">
    <location>
        <position position="1"/>
    </location>
</feature>
<dbReference type="GO" id="GO:0005524">
    <property type="term" value="F:ATP binding"/>
    <property type="evidence" value="ECO:0007669"/>
    <property type="project" value="UniProtKB-KW"/>
</dbReference>
<dbReference type="GO" id="GO:0006094">
    <property type="term" value="P:gluconeogenesis"/>
    <property type="evidence" value="ECO:0007669"/>
    <property type="project" value="UniProtKB-UniPathway"/>
</dbReference>
<evidence type="ECO:0000259" key="14">
    <source>
        <dbReference type="Pfam" id="PF00391"/>
    </source>
</evidence>
<evidence type="ECO:0000256" key="1">
    <source>
        <dbReference type="ARBA" id="ARBA00001946"/>
    </source>
</evidence>
<evidence type="ECO:0000256" key="6">
    <source>
        <dbReference type="ARBA" id="ARBA00022679"/>
    </source>
</evidence>
<dbReference type="EC" id="2.7.9.2" evidence="5"/>
<evidence type="ECO:0000256" key="5">
    <source>
        <dbReference type="ARBA" id="ARBA00011996"/>
    </source>
</evidence>
<comment type="pathway">
    <text evidence="3">Carbohydrate biosynthesis; gluconeogenesis.</text>
</comment>
<organism evidence="16">
    <name type="scientific">hydrothermal vent metagenome</name>
    <dbReference type="NCBI Taxonomy" id="652676"/>
    <lineage>
        <taxon>unclassified sequences</taxon>
        <taxon>metagenomes</taxon>
        <taxon>ecological metagenomes</taxon>
    </lineage>
</organism>
<keyword evidence="16" id="KW-0670">Pyruvate</keyword>
<dbReference type="InterPro" id="IPR008279">
    <property type="entry name" value="PEP-util_enz_mobile_dom"/>
</dbReference>
<dbReference type="SUPFAM" id="SSF52009">
    <property type="entry name" value="Phosphohistidine domain"/>
    <property type="match status" value="1"/>
</dbReference>
<keyword evidence="10" id="KW-0067">ATP-binding</keyword>
<reference evidence="16" key="1">
    <citation type="submission" date="2018-06" db="EMBL/GenBank/DDBJ databases">
        <authorList>
            <person name="Zhirakovskaya E."/>
        </authorList>
    </citation>
    <scope>NUCLEOTIDE SEQUENCE</scope>
</reference>
<dbReference type="Pfam" id="PF00391">
    <property type="entry name" value="PEP-utilizers"/>
    <property type="match status" value="1"/>
</dbReference>
<dbReference type="UniPathway" id="UPA00138"/>
<gene>
    <name evidence="16" type="ORF">MNBD_DELTA03-1387</name>
</gene>
<dbReference type="GO" id="GO:0046872">
    <property type="term" value="F:metal ion binding"/>
    <property type="evidence" value="ECO:0007669"/>
    <property type="project" value="UniProtKB-KW"/>
</dbReference>
<keyword evidence="8" id="KW-0547">Nucleotide-binding</keyword>
<keyword evidence="6" id="KW-0808">Transferase</keyword>
<evidence type="ECO:0000256" key="2">
    <source>
        <dbReference type="ARBA" id="ARBA00002988"/>
    </source>
</evidence>
<evidence type="ECO:0000256" key="7">
    <source>
        <dbReference type="ARBA" id="ARBA00022723"/>
    </source>
</evidence>
<proteinExistence type="inferred from homology"/>
<comment type="cofactor">
    <cofactor evidence="1">
        <name>Mg(2+)</name>
        <dbReference type="ChEBI" id="CHEBI:18420"/>
    </cofactor>
</comment>
<feature type="domain" description="Pyruvate phosphate dikinase AMP/ATP-binding" evidence="15">
    <location>
        <begin position="110"/>
        <end position="423"/>
    </location>
</feature>
<evidence type="ECO:0000256" key="3">
    <source>
        <dbReference type="ARBA" id="ARBA00004742"/>
    </source>
</evidence>
<dbReference type="InterPro" id="IPR006319">
    <property type="entry name" value="PEP_synth"/>
</dbReference>
<dbReference type="Gene3D" id="3.30.1490.20">
    <property type="entry name" value="ATP-grasp fold, A domain"/>
    <property type="match status" value="1"/>
</dbReference>
<comment type="similarity">
    <text evidence="4">Belongs to the PEP-utilizing enzyme family.</text>
</comment>
<sequence>PGVMVRHTYEAFKRLLVYDGQCHDLMAELEVLYHDGRREDFSQITRRYEHFAAAVSGMIENLAVLEPAAAAALLEYYKKFNFYIHYLLAPPEQLNIPPYVVDFSTTPAVEMAGHKAHNLALLRGKLRLPVPPGFVITTNSYYALLEHNNLRPAIDDLLAEIDLNDALGLVQLSDKLSSLIKTAEIPPKVNRAILTAYEEMEEHYGAGMLTAVRSSAISEDSEYSFAGQYRTILAAKRETILLSYLNVAASKYSPEALFYRINLGLTDEEAPIAVLVLTMVEAVASGIVYTSDPLAEGDDMLVIHAVHGLGEPLANGAVSPDAFSIERRNQEIIRKVPGRQKEELLIRHDKLVAVPLTNETVSSLTLSDSEVRQLASWGMAIEALFGSPQDVEWAKTKDDKIFLLQARPLSREPVQSAANKARASDIKLEPLLRGGQRAAGGRAAGTVYQAGMGNLDDIPSGAVLVTRFTPPSIVRVMNRLAAVVADEGSTAGHFATVCREFGVPLLVDTQDATTILTHGQIVTVDADQRRVYAGRVEALLQGDEAGQIVRDLPYFKKLRAMLDFITPLKLIDSRSADFLPSSCRSMHDIIRYTHEQAVQAMFSLGDRISGSSGRARELQTDLPLEVYLLDVGGGIDDDTSARNILPEQVRSIPFGAIWRGISQVGIDWHSHSHFDWKNFDDVALAGGMAMKNAGDYASYAVIGRDYLNFNMRFGYHFTLVDALCGRDARANYCQFRFAGGGGNYSGRALRIEFVTIVLRRLGFEVDSRADLLDARISGIKCKKLGHKLEVLGALLGSTKLMDMILKDGMDVRPYVERFFAGEYDFSSLRLQAVGEQ</sequence>
<dbReference type="InterPro" id="IPR036637">
    <property type="entry name" value="Phosphohistidine_dom_sf"/>
</dbReference>
<dbReference type="SUPFAM" id="SSF56059">
    <property type="entry name" value="Glutathione synthetase ATP-binding domain-like"/>
    <property type="match status" value="1"/>
</dbReference>
<dbReference type="AlphaFoldDB" id="A0A3B0VGW4"/>
<evidence type="ECO:0000256" key="9">
    <source>
        <dbReference type="ARBA" id="ARBA00022777"/>
    </source>
</evidence>
<evidence type="ECO:0000256" key="11">
    <source>
        <dbReference type="ARBA" id="ARBA00022842"/>
    </source>
</evidence>
<evidence type="ECO:0000256" key="13">
    <source>
        <dbReference type="ARBA" id="ARBA00047700"/>
    </source>
</evidence>
<dbReference type="InterPro" id="IPR002192">
    <property type="entry name" value="PPDK_AMP/ATP-bd"/>
</dbReference>
<evidence type="ECO:0000259" key="15">
    <source>
        <dbReference type="Pfam" id="PF01326"/>
    </source>
</evidence>
<dbReference type="PANTHER" id="PTHR43030:SF1">
    <property type="entry name" value="PHOSPHOENOLPYRUVATE SYNTHASE"/>
    <property type="match status" value="1"/>
</dbReference>
<dbReference type="Gene3D" id="3.30.470.20">
    <property type="entry name" value="ATP-grasp fold, B domain"/>
    <property type="match status" value="1"/>
</dbReference>
<evidence type="ECO:0000256" key="8">
    <source>
        <dbReference type="ARBA" id="ARBA00022741"/>
    </source>
</evidence>
<name>A0A3B0VGW4_9ZZZZ</name>
<comment type="function">
    <text evidence="2">Catalyzes the phosphorylation of pyruvate to phosphoenolpyruvate.</text>
</comment>
<dbReference type="InterPro" id="IPR013815">
    <property type="entry name" value="ATP_grasp_subdomain_1"/>
</dbReference>
<dbReference type="Gene3D" id="3.50.30.10">
    <property type="entry name" value="Phosphohistidine domain"/>
    <property type="match status" value="1"/>
</dbReference>
<dbReference type="Pfam" id="PF01326">
    <property type="entry name" value="PPDK_N"/>
    <property type="match status" value="1"/>
</dbReference>
<keyword evidence="11" id="KW-0460">Magnesium</keyword>
<evidence type="ECO:0000256" key="10">
    <source>
        <dbReference type="ARBA" id="ARBA00022840"/>
    </source>
</evidence>
<keyword evidence="7" id="KW-0479">Metal-binding</keyword>
<protein>
    <recommendedName>
        <fullName evidence="5">pyruvate, water dikinase</fullName>
        <ecNumber evidence="5">2.7.9.2</ecNumber>
    </recommendedName>
    <alternativeName>
        <fullName evidence="12">Pyruvate, water dikinase</fullName>
    </alternativeName>
</protein>
<evidence type="ECO:0000313" key="16">
    <source>
        <dbReference type="EMBL" id="VAW38222.1"/>
    </source>
</evidence>
<evidence type="ECO:0000256" key="4">
    <source>
        <dbReference type="ARBA" id="ARBA00007837"/>
    </source>
</evidence>
<evidence type="ECO:0000256" key="12">
    <source>
        <dbReference type="ARBA" id="ARBA00033470"/>
    </source>
</evidence>
<accession>A0A3B0VGW4</accession>